<protein>
    <submittedName>
        <fullName evidence="1">Uncharacterized protein</fullName>
    </submittedName>
</protein>
<reference evidence="1 2" key="1">
    <citation type="journal article" date="2019" name="Sci. Rep.">
        <title>Orb-weaving spider Araneus ventricosus genome elucidates the spidroin gene catalogue.</title>
        <authorList>
            <person name="Kono N."/>
            <person name="Nakamura H."/>
            <person name="Ohtoshi R."/>
            <person name="Moran D.A.P."/>
            <person name="Shinohara A."/>
            <person name="Yoshida Y."/>
            <person name="Fujiwara M."/>
            <person name="Mori M."/>
            <person name="Tomita M."/>
            <person name="Arakawa K."/>
        </authorList>
    </citation>
    <scope>NUCLEOTIDE SEQUENCE [LARGE SCALE GENOMIC DNA]</scope>
</reference>
<proteinExistence type="predicted"/>
<dbReference type="AlphaFoldDB" id="A0A4Y2TEX8"/>
<comment type="caution">
    <text evidence="1">The sequence shown here is derived from an EMBL/GenBank/DDBJ whole genome shotgun (WGS) entry which is preliminary data.</text>
</comment>
<sequence>MTYLPPWERKDSLLREELECLDRSGEISIVYVSWEWYDWSDSERQDILKYDLKQPSHTSWGKDFAQPHPSIFFQWRRALGVQMTWAPVFGVAMESKN</sequence>
<keyword evidence="2" id="KW-1185">Reference proteome</keyword>
<evidence type="ECO:0000313" key="1">
    <source>
        <dbReference type="EMBL" id="GBN99178.1"/>
    </source>
</evidence>
<gene>
    <name evidence="1" type="ORF">AVEN_64470_1</name>
</gene>
<evidence type="ECO:0000313" key="2">
    <source>
        <dbReference type="Proteomes" id="UP000499080"/>
    </source>
</evidence>
<accession>A0A4Y2TEX8</accession>
<name>A0A4Y2TEX8_ARAVE</name>
<organism evidence="1 2">
    <name type="scientific">Araneus ventricosus</name>
    <name type="common">Orbweaver spider</name>
    <name type="synonym">Epeira ventricosa</name>
    <dbReference type="NCBI Taxonomy" id="182803"/>
    <lineage>
        <taxon>Eukaryota</taxon>
        <taxon>Metazoa</taxon>
        <taxon>Ecdysozoa</taxon>
        <taxon>Arthropoda</taxon>
        <taxon>Chelicerata</taxon>
        <taxon>Arachnida</taxon>
        <taxon>Araneae</taxon>
        <taxon>Araneomorphae</taxon>
        <taxon>Entelegynae</taxon>
        <taxon>Araneoidea</taxon>
        <taxon>Araneidae</taxon>
        <taxon>Araneus</taxon>
    </lineage>
</organism>
<dbReference type="EMBL" id="BGPR01028188">
    <property type="protein sequence ID" value="GBN99178.1"/>
    <property type="molecule type" value="Genomic_DNA"/>
</dbReference>
<dbReference type="Proteomes" id="UP000499080">
    <property type="component" value="Unassembled WGS sequence"/>
</dbReference>